<sequence>MIKLSSQIDVSTTEQIVETSFIPKLLIPCEAPYRDESRHHFPSLVAIKARQDAPNVRLVEEFEEAISTAQAVWIIDKHLFCEDGQEPDHSFRIKKVVNWFCTDHLQTLKILTGYHDSRKIIVEAFEELKLFVTENRDKLAPPITIELSFTLSNANCIHDRFAIIDNELWHFGATVGGFHRDVNAVSRGWNADTHDAVQFFDTVWMMANANGKKY</sequence>
<dbReference type="Proteomes" id="UP000234296">
    <property type="component" value="Unassembled WGS sequence"/>
</dbReference>
<evidence type="ECO:0000313" key="1">
    <source>
        <dbReference type="EMBL" id="PLR26328.1"/>
    </source>
</evidence>
<gene>
    <name evidence="1" type="ORF">PZBJ_05970</name>
</gene>
<reference evidence="2" key="1">
    <citation type="submission" date="2017-12" db="EMBL/GenBank/DDBJ databases">
        <title>The genome sequence of Pantoea sp. 596.</title>
        <authorList>
            <person name="Gao J."/>
            <person name="Mao X."/>
            <person name="Sun J."/>
        </authorList>
    </citation>
    <scope>NUCLEOTIDE SEQUENCE [LARGE SCALE GENOMIC DNA]</scope>
    <source>
        <strain evidence="2">596</strain>
    </source>
</reference>
<dbReference type="EMBL" id="PJRT01000005">
    <property type="protein sequence ID" value="PLR26328.1"/>
    <property type="molecule type" value="Genomic_DNA"/>
</dbReference>
<protein>
    <submittedName>
        <fullName evidence="1">Uncharacterized protein</fullName>
    </submittedName>
</protein>
<accession>A0ABX4SV99</accession>
<proteinExistence type="predicted"/>
<keyword evidence="2" id="KW-1185">Reference proteome</keyword>
<organism evidence="1 2">
    <name type="scientific">Pantoea endophytica</name>
    <dbReference type="NCBI Taxonomy" id="92488"/>
    <lineage>
        <taxon>Bacteria</taxon>
        <taxon>Pseudomonadati</taxon>
        <taxon>Pseudomonadota</taxon>
        <taxon>Gammaproteobacteria</taxon>
        <taxon>Enterobacterales</taxon>
        <taxon>Erwiniaceae</taxon>
        <taxon>Pantoea</taxon>
    </lineage>
</organism>
<comment type="caution">
    <text evidence="1">The sequence shown here is derived from an EMBL/GenBank/DDBJ whole genome shotgun (WGS) entry which is preliminary data.</text>
</comment>
<evidence type="ECO:0000313" key="2">
    <source>
        <dbReference type="Proteomes" id="UP000234296"/>
    </source>
</evidence>
<dbReference type="RefSeq" id="WP_101761644.1">
    <property type="nucleotide sequence ID" value="NZ_PJRT01000005.1"/>
</dbReference>
<name>A0ABX4SV99_9GAMM</name>